<evidence type="ECO:0000256" key="4">
    <source>
        <dbReference type="ARBA" id="ARBA00022692"/>
    </source>
</evidence>
<keyword evidence="10" id="KW-1185">Reference proteome</keyword>
<evidence type="ECO:0000256" key="3">
    <source>
        <dbReference type="ARBA" id="ARBA00022475"/>
    </source>
</evidence>
<dbReference type="EMBL" id="JBJUVG010000008">
    <property type="protein sequence ID" value="MFM9414009.1"/>
    <property type="molecule type" value="Genomic_DNA"/>
</dbReference>
<dbReference type="Gene3D" id="1.10.3720.10">
    <property type="entry name" value="MetI-like"/>
    <property type="match status" value="1"/>
</dbReference>
<comment type="subcellular location">
    <subcellularLocation>
        <location evidence="1 7">Cell membrane</location>
        <topology evidence="1 7">Multi-pass membrane protein</topology>
    </subcellularLocation>
</comment>
<gene>
    <name evidence="9" type="ORF">ACKQTC_06485</name>
</gene>
<dbReference type="Pfam" id="PF00528">
    <property type="entry name" value="BPD_transp_1"/>
    <property type="match status" value="1"/>
</dbReference>
<dbReference type="SUPFAM" id="SSF161098">
    <property type="entry name" value="MetI-like"/>
    <property type="match status" value="1"/>
</dbReference>
<protein>
    <submittedName>
        <fullName evidence="9">ABC transporter permease</fullName>
    </submittedName>
</protein>
<organism evidence="9 10">
    <name type="scientific">Peptococcus simiae</name>
    <dbReference type="NCBI Taxonomy" id="1643805"/>
    <lineage>
        <taxon>Bacteria</taxon>
        <taxon>Bacillati</taxon>
        <taxon>Bacillota</taxon>
        <taxon>Clostridia</taxon>
        <taxon>Eubacteriales</taxon>
        <taxon>Peptococcaceae</taxon>
        <taxon>Peptococcus</taxon>
    </lineage>
</organism>
<dbReference type="InterPro" id="IPR000515">
    <property type="entry name" value="MetI-like"/>
</dbReference>
<evidence type="ECO:0000313" key="9">
    <source>
        <dbReference type="EMBL" id="MFM9414009.1"/>
    </source>
</evidence>
<evidence type="ECO:0000256" key="7">
    <source>
        <dbReference type="RuleBase" id="RU363032"/>
    </source>
</evidence>
<feature type="domain" description="ABC transmembrane type-1" evidence="8">
    <location>
        <begin position="75"/>
        <end position="259"/>
    </location>
</feature>
<comment type="caution">
    <text evidence="9">The sequence shown here is derived from an EMBL/GenBank/DDBJ whole genome shotgun (WGS) entry which is preliminary data.</text>
</comment>
<sequence length="271" mass="30171">MSSQVETVKGPNPLVKALRNKRVLNAISIIGFLLIWDLAVQSGLLAIMPRPHEVLLRWVELMHEPYAGHTLPIHVWISFRRVIIAFLLAAAIGIPTGVIMAFSKFAHAVIRPIFEFFKPMPPIAWISLSILWFGLGETSKIFLIFIGCVVPCILNSYNGIRLVDPELYDAVRNLGANYWQEQTQVTFPASLPAIFAGLQVALSSGWTCVVAAELVGAREGIGYLTFIGMKQDDIAMTIGGILTICLVSFLSSLFLTYLERWLCPWKRNISE</sequence>
<evidence type="ECO:0000313" key="10">
    <source>
        <dbReference type="Proteomes" id="UP001631949"/>
    </source>
</evidence>
<feature type="transmembrane region" description="Helical" evidence="7">
    <location>
        <begin position="23"/>
        <end position="48"/>
    </location>
</feature>
<keyword evidence="5 7" id="KW-1133">Transmembrane helix</keyword>
<dbReference type="CDD" id="cd06261">
    <property type="entry name" value="TM_PBP2"/>
    <property type="match status" value="1"/>
</dbReference>
<dbReference type="Proteomes" id="UP001631949">
    <property type="component" value="Unassembled WGS sequence"/>
</dbReference>
<dbReference type="RefSeq" id="WP_408977622.1">
    <property type="nucleotide sequence ID" value="NZ_JBJUVG010000008.1"/>
</dbReference>
<accession>A0ABW9GZG6</accession>
<dbReference type="PANTHER" id="PTHR30151:SF0">
    <property type="entry name" value="ABC TRANSPORTER PERMEASE PROTEIN MJ0413-RELATED"/>
    <property type="match status" value="1"/>
</dbReference>
<feature type="transmembrane region" description="Helical" evidence="7">
    <location>
        <begin position="141"/>
        <end position="160"/>
    </location>
</feature>
<feature type="transmembrane region" description="Helical" evidence="7">
    <location>
        <begin position="114"/>
        <end position="135"/>
    </location>
</feature>
<comment type="similarity">
    <text evidence="7">Belongs to the binding-protein-dependent transport system permease family.</text>
</comment>
<feature type="transmembrane region" description="Helical" evidence="7">
    <location>
        <begin position="82"/>
        <end position="102"/>
    </location>
</feature>
<evidence type="ECO:0000259" key="8">
    <source>
        <dbReference type="PROSITE" id="PS50928"/>
    </source>
</evidence>
<evidence type="ECO:0000256" key="5">
    <source>
        <dbReference type="ARBA" id="ARBA00022989"/>
    </source>
</evidence>
<proteinExistence type="inferred from homology"/>
<feature type="transmembrane region" description="Helical" evidence="7">
    <location>
        <begin position="234"/>
        <end position="258"/>
    </location>
</feature>
<keyword evidence="4 7" id="KW-0812">Transmembrane</keyword>
<evidence type="ECO:0000256" key="2">
    <source>
        <dbReference type="ARBA" id="ARBA00022448"/>
    </source>
</evidence>
<dbReference type="InterPro" id="IPR035906">
    <property type="entry name" value="MetI-like_sf"/>
</dbReference>
<evidence type="ECO:0000256" key="6">
    <source>
        <dbReference type="ARBA" id="ARBA00023136"/>
    </source>
</evidence>
<reference evidence="9 10" key="1">
    <citation type="journal article" date="2016" name="Int. J. Syst. Evol. Microbiol.">
        <title>Peptococcus simiae sp. nov., isolated from rhesus macaque faeces and emended description of the genus Peptococcus.</title>
        <authorList>
            <person name="Shkoporov A.N."/>
            <person name="Efimov B.A."/>
            <person name="Kondova I."/>
            <person name="Ouwerling B."/>
            <person name="Chaplin A.V."/>
            <person name="Shcherbakova V.A."/>
            <person name="Langermans J.A.M."/>
        </authorList>
    </citation>
    <scope>NUCLEOTIDE SEQUENCE [LARGE SCALE GENOMIC DNA]</scope>
    <source>
        <strain evidence="9 10">M108</strain>
    </source>
</reference>
<keyword evidence="6 7" id="KW-0472">Membrane</keyword>
<keyword evidence="3" id="KW-1003">Cell membrane</keyword>
<keyword evidence="2 7" id="KW-0813">Transport</keyword>
<dbReference type="PANTHER" id="PTHR30151">
    <property type="entry name" value="ALKANE SULFONATE ABC TRANSPORTER-RELATED, MEMBRANE SUBUNIT"/>
    <property type="match status" value="1"/>
</dbReference>
<evidence type="ECO:0000256" key="1">
    <source>
        <dbReference type="ARBA" id="ARBA00004651"/>
    </source>
</evidence>
<name>A0ABW9GZG6_9FIRM</name>
<dbReference type="PROSITE" id="PS50928">
    <property type="entry name" value="ABC_TM1"/>
    <property type="match status" value="1"/>
</dbReference>